<name>A0A8T1VQB0_9STRA</name>
<organism evidence="2 3">
    <name type="scientific">Phytophthora pseudosyringae</name>
    <dbReference type="NCBI Taxonomy" id="221518"/>
    <lineage>
        <taxon>Eukaryota</taxon>
        <taxon>Sar</taxon>
        <taxon>Stramenopiles</taxon>
        <taxon>Oomycota</taxon>
        <taxon>Peronosporomycetes</taxon>
        <taxon>Peronosporales</taxon>
        <taxon>Peronosporaceae</taxon>
        <taxon>Phytophthora</taxon>
    </lineage>
</organism>
<sequence>MRTLSLTAGGGVAKTTSSKVNLSRNDYRILVSWIEVEANFSAVHGSSGGTVVGAKLRKKDAFELMVKHLKSKTQNKALRDLTARNMQQRWITYMRRFRSTLKASDKETGLGLTKQELEHRMSIPEKLERICPEFQRMKVLFGQRTNITPSSTVELGAPNMGSFDADEKMEFDKSESEPP</sequence>
<evidence type="ECO:0000256" key="1">
    <source>
        <dbReference type="SAM" id="MobiDB-lite"/>
    </source>
</evidence>
<dbReference type="PANTHER" id="PTHR33246:SF51">
    <property type="entry name" value="MYB_SANT-LIKE DOMAIN-CONTAINING PROTEIN"/>
    <property type="match status" value="1"/>
</dbReference>
<accession>A0A8T1VQB0</accession>
<dbReference type="EMBL" id="JAGDFM010000174">
    <property type="protein sequence ID" value="KAG7383545.1"/>
    <property type="molecule type" value="Genomic_DNA"/>
</dbReference>
<dbReference type="AlphaFoldDB" id="A0A8T1VQB0"/>
<evidence type="ECO:0000313" key="2">
    <source>
        <dbReference type="EMBL" id="KAG7383545.1"/>
    </source>
</evidence>
<protein>
    <submittedName>
        <fullName evidence="2">Uncharacterized protein</fullName>
    </submittedName>
</protein>
<feature type="compositionally biased region" description="Basic and acidic residues" evidence="1">
    <location>
        <begin position="165"/>
        <end position="179"/>
    </location>
</feature>
<dbReference type="PANTHER" id="PTHR33246">
    <property type="entry name" value="CCHC-TYPE DOMAIN-CONTAINING PROTEIN"/>
    <property type="match status" value="1"/>
</dbReference>
<dbReference type="OrthoDB" id="126000at2759"/>
<keyword evidence="3" id="KW-1185">Reference proteome</keyword>
<gene>
    <name evidence="2" type="ORF">PHYPSEUDO_003582</name>
</gene>
<reference evidence="2" key="1">
    <citation type="submission" date="2021-02" db="EMBL/GenBank/DDBJ databases">
        <authorList>
            <person name="Palmer J.M."/>
        </authorList>
    </citation>
    <scope>NUCLEOTIDE SEQUENCE</scope>
    <source>
        <strain evidence="2">SCRP734</strain>
    </source>
</reference>
<comment type="caution">
    <text evidence="2">The sequence shown here is derived from an EMBL/GenBank/DDBJ whole genome shotgun (WGS) entry which is preliminary data.</text>
</comment>
<dbReference type="Proteomes" id="UP000694044">
    <property type="component" value="Unassembled WGS sequence"/>
</dbReference>
<proteinExistence type="predicted"/>
<evidence type="ECO:0000313" key="3">
    <source>
        <dbReference type="Proteomes" id="UP000694044"/>
    </source>
</evidence>
<feature type="region of interest" description="Disordered" evidence="1">
    <location>
        <begin position="149"/>
        <end position="179"/>
    </location>
</feature>